<dbReference type="Gene3D" id="3.40.50.300">
    <property type="entry name" value="P-loop containing nucleotide triphosphate hydrolases"/>
    <property type="match status" value="2"/>
</dbReference>
<dbReference type="Pfam" id="PF04851">
    <property type="entry name" value="ResIII"/>
    <property type="match status" value="1"/>
</dbReference>
<name>A0AAW6LQU0_RHOSG</name>
<evidence type="ECO:0000313" key="2">
    <source>
        <dbReference type="EMBL" id="MDE8647562.1"/>
    </source>
</evidence>
<protein>
    <submittedName>
        <fullName evidence="2">DEAD/DEAH box helicase family protein</fullName>
    </submittedName>
</protein>
<gene>
    <name evidence="2" type="ORF">PXH69_21545</name>
</gene>
<keyword evidence="2" id="KW-0067">ATP-binding</keyword>
<dbReference type="PANTHER" id="PTHR47396">
    <property type="entry name" value="TYPE I RESTRICTION ENZYME ECOKI R PROTEIN"/>
    <property type="match status" value="1"/>
</dbReference>
<dbReference type="RefSeq" id="WP_275232130.1">
    <property type="nucleotide sequence ID" value="NZ_JARDXE010000014.1"/>
</dbReference>
<keyword evidence="2" id="KW-0547">Nucleotide-binding</keyword>
<dbReference type="AlphaFoldDB" id="A0AAW6LQU0"/>
<comment type="caution">
    <text evidence="2">The sequence shown here is derived from an EMBL/GenBank/DDBJ whole genome shotgun (WGS) entry which is preliminary data.</text>
</comment>
<dbReference type="PROSITE" id="PS51192">
    <property type="entry name" value="HELICASE_ATP_BIND_1"/>
    <property type="match status" value="1"/>
</dbReference>
<dbReference type="InterPro" id="IPR006935">
    <property type="entry name" value="Helicase/UvrB_N"/>
</dbReference>
<feature type="domain" description="Helicase ATP-binding" evidence="1">
    <location>
        <begin position="31"/>
        <end position="226"/>
    </location>
</feature>
<dbReference type="SUPFAM" id="SSF52540">
    <property type="entry name" value="P-loop containing nucleoside triphosphate hydrolases"/>
    <property type="match status" value="1"/>
</dbReference>
<evidence type="ECO:0000259" key="1">
    <source>
        <dbReference type="PROSITE" id="PS51192"/>
    </source>
</evidence>
<keyword evidence="2" id="KW-0347">Helicase</keyword>
<keyword evidence="2" id="KW-0378">Hydrolase</keyword>
<evidence type="ECO:0000313" key="3">
    <source>
        <dbReference type="Proteomes" id="UP001217325"/>
    </source>
</evidence>
<dbReference type="Pfam" id="PF00271">
    <property type="entry name" value="Helicase_C"/>
    <property type="match status" value="1"/>
</dbReference>
<dbReference type="InterPro" id="IPR050742">
    <property type="entry name" value="Helicase_Restrict-Modif_Enz"/>
</dbReference>
<dbReference type="GO" id="GO:0004386">
    <property type="term" value="F:helicase activity"/>
    <property type="evidence" value="ECO:0007669"/>
    <property type="project" value="UniProtKB-KW"/>
</dbReference>
<dbReference type="PANTHER" id="PTHR47396:SF1">
    <property type="entry name" value="ATP-DEPENDENT HELICASE IRC3-RELATED"/>
    <property type="match status" value="1"/>
</dbReference>
<proteinExistence type="predicted"/>
<dbReference type="EMBL" id="JARDXE010000014">
    <property type="protein sequence ID" value="MDE8647562.1"/>
    <property type="molecule type" value="Genomic_DNA"/>
</dbReference>
<dbReference type="GO" id="GO:0005524">
    <property type="term" value="F:ATP binding"/>
    <property type="evidence" value="ECO:0007669"/>
    <property type="project" value="InterPro"/>
</dbReference>
<dbReference type="CDD" id="cd18785">
    <property type="entry name" value="SF2_C"/>
    <property type="match status" value="1"/>
</dbReference>
<dbReference type="InterPro" id="IPR001650">
    <property type="entry name" value="Helicase_C-like"/>
</dbReference>
<dbReference type="GO" id="GO:0005829">
    <property type="term" value="C:cytosol"/>
    <property type="evidence" value="ECO:0007669"/>
    <property type="project" value="TreeGrafter"/>
</dbReference>
<dbReference type="Proteomes" id="UP001217325">
    <property type="component" value="Unassembled WGS sequence"/>
</dbReference>
<dbReference type="GO" id="GO:0016787">
    <property type="term" value="F:hydrolase activity"/>
    <property type="evidence" value="ECO:0007669"/>
    <property type="project" value="InterPro"/>
</dbReference>
<sequence>MPTAAPRFQLHPHQQQSLRQLTEAWDQGYARVTLSLPCGTGKTVVMAGLLENLTAPSHRTVVFVPTVRLLVQTANILRAARPGARLIAVCNDRGATTDEFTPATAEERECEIDIEPADAAAELDTDITTDPERIAELLTQGGNNALVVATYASSAVVAAATELASITWDLLICDEAHRTAGTADKAWALPLDNNALPSRRRLFATATIRAVEPATDTDPELGPIEVLSMTSVADYGPTIAPLSLRDAITDRRLSDYRIATIAVTEQAALELLEKEADTNHLDPQAAAAQLALMRAADTNPDLRSVMVFHNRIDTSRTWATQFRALAKTTDKNVQVFHVDGGSDPRHVTAALNALAAPGDDLVVVSNCRLLSEGVDVPALDAVMFAAPRTGAPDIVQIVGRALRPHPDGHHRTALIILPVLHRPHDTTSTEDRVARTDYLTAWQVLTVLAEEDEMIFTSLADHRRAIECATPPPGPESRIRFDTTGLPANIDDGFILKTVRRTTSGWLRVHHALQQQAMRGNSLNPRPTLTIPDPHNPNGYPLGQRVAALRKAKAAGRVPTRIITLFDNDPLLTGWSWDARTATATRLSTDDKLDLVEKYITATRIPHVLPSATVDDTSSGKRVKIGAWLATLKLGTLTPQQRQRLHTLLPTQFGGWN</sequence>
<dbReference type="SMART" id="SM00490">
    <property type="entry name" value="HELICc"/>
    <property type="match status" value="1"/>
</dbReference>
<reference evidence="2" key="1">
    <citation type="submission" date="2023-02" db="EMBL/GenBank/DDBJ databases">
        <title>A novel hydrolase synthesized by Rhodococcus erythropolis HQ is responsible for the detoxification of Zearalenone.</title>
        <authorList>
            <person name="Hu J."/>
            <person name="Xu J."/>
        </authorList>
    </citation>
    <scope>NUCLEOTIDE SEQUENCE</scope>
    <source>
        <strain evidence="2">HQ</strain>
    </source>
</reference>
<dbReference type="SMART" id="SM00487">
    <property type="entry name" value="DEXDc"/>
    <property type="match status" value="1"/>
</dbReference>
<dbReference type="InterPro" id="IPR014001">
    <property type="entry name" value="Helicase_ATP-bd"/>
</dbReference>
<accession>A0AAW6LQU0</accession>
<dbReference type="GO" id="GO:0003677">
    <property type="term" value="F:DNA binding"/>
    <property type="evidence" value="ECO:0007669"/>
    <property type="project" value="InterPro"/>
</dbReference>
<dbReference type="InterPro" id="IPR027417">
    <property type="entry name" value="P-loop_NTPase"/>
</dbReference>
<organism evidence="2 3">
    <name type="scientific">Rhodococcus qingshengii</name>
    <dbReference type="NCBI Taxonomy" id="334542"/>
    <lineage>
        <taxon>Bacteria</taxon>
        <taxon>Bacillati</taxon>
        <taxon>Actinomycetota</taxon>
        <taxon>Actinomycetes</taxon>
        <taxon>Mycobacteriales</taxon>
        <taxon>Nocardiaceae</taxon>
        <taxon>Rhodococcus</taxon>
        <taxon>Rhodococcus erythropolis group</taxon>
    </lineage>
</organism>